<sequence length="112" mass="12174">MTVFSAIGISFVVLLAALGCCPSLFSLPFLLYVRKQRQPHHTDYFRSAIVLHLIALSFLASLVALFVVAPEPGGIGSMGLPLYVACAAACWWLHGLAKSREGLAFQKRRLNA</sequence>
<evidence type="ECO:0000313" key="2">
    <source>
        <dbReference type="EMBL" id="QDA56444.1"/>
    </source>
</evidence>
<dbReference type="EMBL" id="CP040871">
    <property type="protein sequence ID" value="QDA56444.1"/>
    <property type="molecule type" value="Genomic_DNA"/>
</dbReference>
<organism evidence="2 3">
    <name type="scientific">Thermomonas aquatica</name>
    <dbReference type="NCBI Taxonomy" id="2202149"/>
    <lineage>
        <taxon>Bacteria</taxon>
        <taxon>Pseudomonadati</taxon>
        <taxon>Pseudomonadota</taxon>
        <taxon>Gammaproteobacteria</taxon>
        <taxon>Lysobacterales</taxon>
        <taxon>Lysobacteraceae</taxon>
        <taxon>Thermomonas</taxon>
    </lineage>
</organism>
<gene>
    <name evidence="2" type="ORF">FHQ07_03520</name>
</gene>
<accession>A0A5B7ZMD9</accession>
<protein>
    <recommendedName>
        <fullName evidence="4">DUF4870 domain-containing protein</fullName>
    </recommendedName>
</protein>
<reference evidence="2 3" key="1">
    <citation type="submission" date="2019-06" db="EMBL/GenBank/DDBJ databases">
        <title>Thermomonas aquatica sp. nov., isolated from an industrial wastewater treatment plant.</title>
        <authorList>
            <person name="Jeon J.H."/>
            <person name="Park D.-S."/>
        </authorList>
    </citation>
    <scope>NUCLEOTIDE SEQUENCE [LARGE SCALE GENOMIC DNA]</scope>
    <source>
        <strain evidence="2 3">SY21</strain>
    </source>
</reference>
<name>A0A5B7ZMD9_9GAMM</name>
<dbReference type="AlphaFoldDB" id="A0A5B7ZMD9"/>
<feature type="transmembrane region" description="Helical" evidence="1">
    <location>
        <begin position="44"/>
        <end position="68"/>
    </location>
</feature>
<dbReference type="KEGG" id="thes:FHQ07_03520"/>
<keyword evidence="1" id="KW-0812">Transmembrane</keyword>
<proteinExistence type="predicted"/>
<keyword evidence="3" id="KW-1185">Reference proteome</keyword>
<dbReference type="RefSeq" id="WP_139715372.1">
    <property type="nucleotide sequence ID" value="NZ_CP040871.1"/>
</dbReference>
<evidence type="ECO:0008006" key="4">
    <source>
        <dbReference type="Google" id="ProtNLM"/>
    </source>
</evidence>
<keyword evidence="1" id="KW-1133">Transmembrane helix</keyword>
<feature type="transmembrane region" description="Helical" evidence="1">
    <location>
        <begin position="6"/>
        <end position="32"/>
    </location>
</feature>
<feature type="transmembrane region" description="Helical" evidence="1">
    <location>
        <begin position="80"/>
        <end position="97"/>
    </location>
</feature>
<evidence type="ECO:0000256" key="1">
    <source>
        <dbReference type="SAM" id="Phobius"/>
    </source>
</evidence>
<keyword evidence="1" id="KW-0472">Membrane</keyword>
<evidence type="ECO:0000313" key="3">
    <source>
        <dbReference type="Proteomes" id="UP000308149"/>
    </source>
</evidence>
<dbReference type="Proteomes" id="UP000308149">
    <property type="component" value="Chromosome"/>
</dbReference>